<evidence type="ECO:0000256" key="1">
    <source>
        <dbReference type="ARBA" id="ARBA00004141"/>
    </source>
</evidence>
<dbReference type="InterPro" id="IPR001163">
    <property type="entry name" value="Sm_dom_euk/arc"/>
</dbReference>
<dbReference type="Pfam" id="PF00335">
    <property type="entry name" value="Tetraspanin"/>
    <property type="match status" value="1"/>
</dbReference>
<feature type="region of interest" description="Disordered" evidence="6">
    <location>
        <begin position="1"/>
        <end position="23"/>
    </location>
</feature>
<evidence type="ECO:0000259" key="8">
    <source>
        <dbReference type="PROSITE" id="PS52002"/>
    </source>
</evidence>
<dbReference type="InterPro" id="IPR018499">
    <property type="entry name" value="Tetraspanin/Peripherin"/>
</dbReference>
<dbReference type="InterPro" id="IPR047575">
    <property type="entry name" value="Sm"/>
</dbReference>
<dbReference type="PROSITE" id="PS52002">
    <property type="entry name" value="SM"/>
    <property type="match status" value="1"/>
</dbReference>
<feature type="domain" description="Sm" evidence="8">
    <location>
        <begin position="324"/>
        <end position="404"/>
    </location>
</feature>
<sequence>MDKLQATKPILSHKEEQNEENPSPLSCFKNISFPFNTIFLIANSIFLATSAFWFVTVSMLHYKTDECNRFVTTPGIFVSFSLLFMTLAGFYAAYYKSDCLFRIHFFIFFLWMFVVVAKAVFVYRLNNETDPRLYPGTKIHEFRLEDYSGWVRRLVIKDDEWYRTRRCLVKGNVCNKLFSNQNMSASEFRQMNLTPIQSGCCKPPLSCGLTYVKPNIWTMSRYHNNVEDDCKTWNNTANTLCFDCDSCKAVTIADLHNTSFSLTFNILHIRFKPEFSTRYRFSRSSLTKQNHLFAKVFWGLHCFASILRDLCLPGLCSNMSGRKETVLDLAKFVDKGVQVKLTGGRQVTGTLKGYDQLLNLVLDAAVESVRDHDDPLTTTDQTRRLGLIVCRGTAVMLVSPTDGTEEIANPFVQPEAV</sequence>
<gene>
    <name evidence="9" type="ORF">HID58_007176</name>
</gene>
<comment type="similarity">
    <text evidence="2">Belongs to the tetraspanin (TM4SF) family.</text>
</comment>
<keyword evidence="10" id="KW-1185">Reference proteome</keyword>
<evidence type="ECO:0000256" key="7">
    <source>
        <dbReference type="SAM" id="Phobius"/>
    </source>
</evidence>
<evidence type="ECO:0000256" key="4">
    <source>
        <dbReference type="ARBA" id="ARBA00022989"/>
    </source>
</evidence>
<feature type="transmembrane region" description="Helical" evidence="7">
    <location>
        <begin position="74"/>
        <end position="94"/>
    </location>
</feature>
<keyword evidence="3 7" id="KW-0812">Transmembrane</keyword>
<keyword evidence="4 7" id="KW-1133">Transmembrane helix</keyword>
<protein>
    <recommendedName>
        <fullName evidence="8">Sm domain-containing protein</fullName>
    </recommendedName>
</protein>
<evidence type="ECO:0000313" key="9">
    <source>
        <dbReference type="EMBL" id="KAH0939715.1"/>
    </source>
</evidence>
<evidence type="ECO:0000256" key="5">
    <source>
        <dbReference type="ARBA" id="ARBA00023136"/>
    </source>
</evidence>
<evidence type="ECO:0000256" key="6">
    <source>
        <dbReference type="SAM" id="MobiDB-lite"/>
    </source>
</evidence>
<proteinExistence type="inferred from homology"/>
<dbReference type="Proteomes" id="UP000824890">
    <property type="component" value="Unassembled WGS sequence"/>
</dbReference>
<dbReference type="EMBL" id="JAGKQM010000002">
    <property type="protein sequence ID" value="KAH0939715.1"/>
    <property type="molecule type" value="Genomic_DNA"/>
</dbReference>
<dbReference type="Pfam" id="PF01423">
    <property type="entry name" value="LSM"/>
    <property type="match status" value="1"/>
</dbReference>
<organism evidence="9 10">
    <name type="scientific">Brassica napus</name>
    <name type="common">Rape</name>
    <dbReference type="NCBI Taxonomy" id="3708"/>
    <lineage>
        <taxon>Eukaryota</taxon>
        <taxon>Viridiplantae</taxon>
        <taxon>Streptophyta</taxon>
        <taxon>Embryophyta</taxon>
        <taxon>Tracheophyta</taxon>
        <taxon>Spermatophyta</taxon>
        <taxon>Magnoliopsida</taxon>
        <taxon>eudicotyledons</taxon>
        <taxon>Gunneridae</taxon>
        <taxon>Pentapetalae</taxon>
        <taxon>rosids</taxon>
        <taxon>malvids</taxon>
        <taxon>Brassicales</taxon>
        <taxon>Brassicaceae</taxon>
        <taxon>Brassiceae</taxon>
        <taxon>Brassica</taxon>
    </lineage>
</organism>
<name>A0ABQ8EGH1_BRANA</name>
<dbReference type="Gene3D" id="2.30.30.100">
    <property type="match status" value="1"/>
</dbReference>
<dbReference type="SUPFAM" id="SSF50182">
    <property type="entry name" value="Sm-like ribonucleoproteins"/>
    <property type="match status" value="1"/>
</dbReference>
<dbReference type="InterPro" id="IPR017132">
    <property type="entry name" value="Lsm7"/>
</dbReference>
<keyword evidence="5 7" id="KW-0472">Membrane</keyword>
<dbReference type="CDD" id="cd01729">
    <property type="entry name" value="LSm7"/>
    <property type="match status" value="1"/>
</dbReference>
<accession>A0ABQ8EGH1</accession>
<dbReference type="InterPro" id="IPR044991">
    <property type="entry name" value="TET_plant"/>
</dbReference>
<reference evidence="9 10" key="1">
    <citation type="submission" date="2021-05" db="EMBL/GenBank/DDBJ databases">
        <title>Genome Assembly of Synthetic Allotetraploid Brassica napus Reveals Homoeologous Exchanges between Subgenomes.</title>
        <authorList>
            <person name="Davis J.T."/>
        </authorList>
    </citation>
    <scope>NUCLEOTIDE SEQUENCE [LARGE SCALE GENOMIC DNA]</scope>
    <source>
        <strain evidence="10">cv. Da-Ae</strain>
        <tissue evidence="9">Seedling</tissue>
    </source>
</reference>
<evidence type="ECO:0000256" key="2">
    <source>
        <dbReference type="ARBA" id="ARBA00006840"/>
    </source>
</evidence>
<dbReference type="PANTHER" id="PTHR32191">
    <property type="entry name" value="TETRASPANIN-8-RELATED"/>
    <property type="match status" value="1"/>
</dbReference>
<evidence type="ECO:0000256" key="3">
    <source>
        <dbReference type="ARBA" id="ARBA00022692"/>
    </source>
</evidence>
<feature type="transmembrane region" description="Helical" evidence="7">
    <location>
        <begin position="100"/>
        <end position="123"/>
    </location>
</feature>
<comment type="subcellular location">
    <subcellularLocation>
        <location evidence="1">Membrane</location>
        <topology evidence="1">Multi-pass membrane protein</topology>
    </subcellularLocation>
</comment>
<feature type="transmembrane region" description="Helical" evidence="7">
    <location>
        <begin position="38"/>
        <end position="62"/>
    </location>
</feature>
<dbReference type="InterPro" id="IPR010920">
    <property type="entry name" value="LSM_dom_sf"/>
</dbReference>
<dbReference type="SMART" id="SM00651">
    <property type="entry name" value="Sm"/>
    <property type="match status" value="1"/>
</dbReference>
<comment type="caution">
    <text evidence="9">The sequence shown here is derived from an EMBL/GenBank/DDBJ whole genome shotgun (WGS) entry which is preliminary data.</text>
</comment>
<evidence type="ECO:0000313" key="10">
    <source>
        <dbReference type="Proteomes" id="UP000824890"/>
    </source>
</evidence>